<accession>A0ABD3RNA7</accession>
<protein>
    <submittedName>
        <fullName evidence="2">Uncharacterized protein</fullName>
    </submittedName>
</protein>
<name>A0ABD3RNA7_9LAMI</name>
<dbReference type="AlphaFoldDB" id="A0ABD3RNA7"/>
<evidence type="ECO:0000256" key="1">
    <source>
        <dbReference type="SAM" id="Phobius"/>
    </source>
</evidence>
<dbReference type="EMBL" id="JBJXBP010000008">
    <property type="protein sequence ID" value="KAL3813351.1"/>
    <property type="molecule type" value="Genomic_DNA"/>
</dbReference>
<evidence type="ECO:0000313" key="2">
    <source>
        <dbReference type="EMBL" id="KAL3813351.1"/>
    </source>
</evidence>
<feature type="transmembrane region" description="Helical" evidence="1">
    <location>
        <begin position="20"/>
        <end position="40"/>
    </location>
</feature>
<keyword evidence="1" id="KW-0812">Transmembrane</keyword>
<dbReference type="Proteomes" id="UP001634393">
    <property type="component" value="Unassembled WGS sequence"/>
</dbReference>
<reference evidence="2 3" key="1">
    <citation type="submission" date="2024-12" db="EMBL/GenBank/DDBJ databases">
        <title>The unique morphological basis and parallel evolutionary history of personate flowers in Penstemon.</title>
        <authorList>
            <person name="Depatie T.H."/>
            <person name="Wessinger C.A."/>
        </authorList>
    </citation>
    <scope>NUCLEOTIDE SEQUENCE [LARGE SCALE GENOMIC DNA]</scope>
    <source>
        <strain evidence="2">WTNN_2</strain>
        <tissue evidence="2">Leaf</tissue>
    </source>
</reference>
<organism evidence="2 3">
    <name type="scientific">Penstemon smallii</name>
    <dbReference type="NCBI Taxonomy" id="265156"/>
    <lineage>
        <taxon>Eukaryota</taxon>
        <taxon>Viridiplantae</taxon>
        <taxon>Streptophyta</taxon>
        <taxon>Embryophyta</taxon>
        <taxon>Tracheophyta</taxon>
        <taxon>Spermatophyta</taxon>
        <taxon>Magnoliopsida</taxon>
        <taxon>eudicotyledons</taxon>
        <taxon>Gunneridae</taxon>
        <taxon>Pentapetalae</taxon>
        <taxon>asterids</taxon>
        <taxon>lamiids</taxon>
        <taxon>Lamiales</taxon>
        <taxon>Plantaginaceae</taxon>
        <taxon>Cheloneae</taxon>
        <taxon>Penstemon</taxon>
    </lineage>
</organism>
<proteinExistence type="predicted"/>
<sequence>MFWPLGDITKDISSLPSQKIPPYSSLLPICLVFMVFTPLLSSSITCEFFSTSSLNIEDRRSKLRAVGEDLLHGLIVSLSGREVSVPGFNHLM</sequence>
<gene>
    <name evidence="2" type="ORF">ACJIZ3_014619</name>
</gene>
<comment type="caution">
    <text evidence="2">The sequence shown here is derived from an EMBL/GenBank/DDBJ whole genome shotgun (WGS) entry which is preliminary data.</text>
</comment>
<evidence type="ECO:0000313" key="3">
    <source>
        <dbReference type="Proteomes" id="UP001634393"/>
    </source>
</evidence>
<keyword evidence="3" id="KW-1185">Reference proteome</keyword>
<keyword evidence="1" id="KW-1133">Transmembrane helix</keyword>
<keyword evidence="1" id="KW-0472">Membrane</keyword>